<accession>A0A9J6FL52</accession>
<dbReference type="AlphaFoldDB" id="A0A9J6FL52"/>
<dbReference type="InterPro" id="IPR020234">
    <property type="entry name" value="Mite_allergen_group-7"/>
</dbReference>
<feature type="signal peptide" evidence="2">
    <location>
        <begin position="1"/>
        <end position="25"/>
    </location>
</feature>
<evidence type="ECO:0000256" key="2">
    <source>
        <dbReference type="SAM" id="SignalP"/>
    </source>
</evidence>
<name>A0A9J6FL52_HAELO</name>
<sequence>MRARYRGAMWKSTVILLCLAAASLAKDEATAEQHANEVFDQILESVSQSEELDPFHLPDQVSGFDRTILVRWHGETRIYNATLTGLSTVRRTGDCRFQMDENGIDVMADVGVGALNLNSKAHIKFMGVGPTVDLHVHIDYVRILLEALQVDGVLQLRQFKVQELRGFQLKIKGLGPLSSMFNFFSKYFTKVGPPITPALASQSSPTPCRVDQLEQRLYELTSRVVALTSLVENQQTRLEAQDTRTSSLGALITTLTESLNNLTATRSKKFDDAPTPMEDTSQSIKRAHPVSASVVGWAPKIRPATLLVPPNLSE</sequence>
<organism evidence="3 4">
    <name type="scientific">Haemaphysalis longicornis</name>
    <name type="common">Bush tick</name>
    <dbReference type="NCBI Taxonomy" id="44386"/>
    <lineage>
        <taxon>Eukaryota</taxon>
        <taxon>Metazoa</taxon>
        <taxon>Ecdysozoa</taxon>
        <taxon>Arthropoda</taxon>
        <taxon>Chelicerata</taxon>
        <taxon>Arachnida</taxon>
        <taxon>Acari</taxon>
        <taxon>Parasitiformes</taxon>
        <taxon>Ixodida</taxon>
        <taxon>Ixodoidea</taxon>
        <taxon>Ixodidae</taxon>
        <taxon>Haemaphysalinae</taxon>
        <taxon>Haemaphysalis</taxon>
    </lineage>
</organism>
<evidence type="ECO:0000256" key="1">
    <source>
        <dbReference type="SAM" id="MobiDB-lite"/>
    </source>
</evidence>
<dbReference type="InterPro" id="IPR038602">
    <property type="entry name" value="Mite_allergen_7_sf"/>
</dbReference>
<feature type="chain" id="PRO_5039923762" description="Secreted protein" evidence="2">
    <location>
        <begin position="26"/>
        <end position="314"/>
    </location>
</feature>
<proteinExistence type="predicted"/>
<dbReference type="Gene3D" id="3.15.10.50">
    <property type="match status" value="1"/>
</dbReference>
<dbReference type="Proteomes" id="UP000821853">
    <property type="component" value="Chromosome 1"/>
</dbReference>
<comment type="caution">
    <text evidence="3">The sequence shown here is derived from an EMBL/GenBank/DDBJ whole genome shotgun (WGS) entry which is preliminary data.</text>
</comment>
<feature type="region of interest" description="Disordered" evidence="1">
    <location>
        <begin position="266"/>
        <end position="289"/>
    </location>
</feature>
<dbReference type="OrthoDB" id="6419576at2759"/>
<dbReference type="VEuPathDB" id="VectorBase:HLOH_061399"/>
<dbReference type="Pfam" id="PF16984">
    <property type="entry name" value="Grp7_allergen"/>
    <property type="match status" value="1"/>
</dbReference>
<reference evidence="3 4" key="1">
    <citation type="journal article" date="2020" name="Cell">
        <title>Large-Scale Comparative Analyses of Tick Genomes Elucidate Their Genetic Diversity and Vector Capacities.</title>
        <authorList>
            <consortium name="Tick Genome and Microbiome Consortium (TIGMIC)"/>
            <person name="Jia N."/>
            <person name="Wang J."/>
            <person name="Shi W."/>
            <person name="Du L."/>
            <person name="Sun Y."/>
            <person name="Zhan W."/>
            <person name="Jiang J.F."/>
            <person name="Wang Q."/>
            <person name="Zhang B."/>
            <person name="Ji P."/>
            <person name="Bell-Sakyi L."/>
            <person name="Cui X.M."/>
            <person name="Yuan T.T."/>
            <person name="Jiang B.G."/>
            <person name="Yang W.F."/>
            <person name="Lam T.T."/>
            <person name="Chang Q.C."/>
            <person name="Ding S.J."/>
            <person name="Wang X.J."/>
            <person name="Zhu J.G."/>
            <person name="Ruan X.D."/>
            <person name="Zhao L."/>
            <person name="Wei J.T."/>
            <person name="Ye R.Z."/>
            <person name="Que T.C."/>
            <person name="Du C.H."/>
            <person name="Zhou Y.H."/>
            <person name="Cheng J.X."/>
            <person name="Dai P.F."/>
            <person name="Guo W.B."/>
            <person name="Han X.H."/>
            <person name="Huang E.J."/>
            <person name="Li L.F."/>
            <person name="Wei W."/>
            <person name="Gao Y.C."/>
            <person name="Liu J.Z."/>
            <person name="Shao H.Z."/>
            <person name="Wang X."/>
            <person name="Wang C.C."/>
            <person name="Yang T.C."/>
            <person name="Huo Q.B."/>
            <person name="Li W."/>
            <person name="Chen H.Y."/>
            <person name="Chen S.E."/>
            <person name="Zhou L.G."/>
            <person name="Ni X.B."/>
            <person name="Tian J.H."/>
            <person name="Sheng Y."/>
            <person name="Liu T."/>
            <person name="Pan Y.S."/>
            <person name="Xia L.Y."/>
            <person name="Li J."/>
            <person name="Zhao F."/>
            <person name="Cao W.C."/>
        </authorList>
    </citation>
    <scope>NUCLEOTIDE SEQUENCE [LARGE SCALE GENOMIC DNA]</scope>
    <source>
        <strain evidence="3">HaeL-2018</strain>
    </source>
</reference>
<evidence type="ECO:0000313" key="3">
    <source>
        <dbReference type="EMBL" id="KAH9363145.1"/>
    </source>
</evidence>
<keyword evidence="4" id="KW-1185">Reference proteome</keyword>
<keyword evidence="2" id="KW-0732">Signal</keyword>
<evidence type="ECO:0000313" key="4">
    <source>
        <dbReference type="Proteomes" id="UP000821853"/>
    </source>
</evidence>
<evidence type="ECO:0008006" key="5">
    <source>
        <dbReference type="Google" id="ProtNLM"/>
    </source>
</evidence>
<protein>
    <recommendedName>
        <fullName evidence="5">Secreted protein</fullName>
    </recommendedName>
</protein>
<gene>
    <name evidence="3" type="ORF">HPB48_011887</name>
</gene>
<dbReference type="EMBL" id="JABSTR010000001">
    <property type="protein sequence ID" value="KAH9363145.1"/>
    <property type="molecule type" value="Genomic_DNA"/>
</dbReference>